<dbReference type="Gene3D" id="1.10.150.250">
    <property type="entry name" value="Flavinator of succinate dehydrogenase"/>
    <property type="match status" value="1"/>
</dbReference>
<accession>A0ABV6QZC5</accession>
<keyword evidence="4" id="KW-0963">Cytoplasm</keyword>
<comment type="subcellular location">
    <subcellularLocation>
        <location evidence="1">Cytoplasm</location>
    </subcellularLocation>
</comment>
<evidence type="ECO:0000256" key="5">
    <source>
        <dbReference type="ARBA" id="ARBA00023186"/>
    </source>
</evidence>
<dbReference type="InterPro" id="IPR050531">
    <property type="entry name" value="SdhE_FAD_assembly_factor"/>
</dbReference>
<protein>
    <recommendedName>
        <fullName evidence="3">FAD assembly factor SdhE</fullName>
    </recommendedName>
</protein>
<sequence length="95" mass="10723">MTPKTRLDRIRFRAWRRGFREADMVMGPFADQAGPELSQAELTAFEALLDVDDQHSYAWIIGREPTPPEHDTELMSRLRAFVRGHVAQAVAEGAG</sequence>
<dbReference type="InterPro" id="IPR036714">
    <property type="entry name" value="SDH_sf"/>
</dbReference>
<comment type="similarity">
    <text evidence="2">Belongs to the SdhE FAD assembly factor family.</text>
</comment>
<evidence type="ECO:0000313" key="6">
    <source>
        <dbReference type="EMBL" id="MFC0632710.1"/>
    </source>
</evidence>
<evidence type="ECO:0000256" key="3">
    <source>
        <dbReference type="ARBA" id="ARBA00019418"/>
    </source>
</evidence>
<dbReference type="Pfam" id="PF03937">
    <property type="entry name" value="Sdh5"/>
    <property type="match status" value="1"/>
</dbReference>
<keyword evidence="7" id="KW-1185">Reference proteome</keyword>
<gene>
    <name evidence="6" type="ORF">ACFFGE_02290</name>
</gene>
<reference evidence="6 7" key="1">
    <citation type="submission" date="2024-09" db="EMBL/GenBank/DDBJ databases">
        <authorList>
            <person name="Sun Q."/>
            <person name="Mori K."/>
        </authorList>
    </citation>
    <scope>NUCLEOTIDE SEQUENCE [LARGE SCALE GENOMIC DNA]</scope>
    <source>
        <strain evidence="6 7">NCAIM B.02621</strain>
    </source>
</reference>
<evidence type="ECO:0000256" key="2">
    <source>
        <dbReference type="ARBA" id="ARBA00008571"/>
    </source>
</evidence>
<evidence type="ECO:0000256" key="4">
    <source>
        <dbReference type="ARBA" id="ARBA00022490"/>
    </source>
</evidence>
<name>A0ABV6QZC5_9CAUL</name>
<evidence type="ECO:0000313" key="7">
    <source>
        <dbReference type="Proteomes" id="UP001589906"/>
    </source>
</evidence>
<evidence type="ECO:0000256" key="1">
    <source>
        <dbReference type="ARBA" id="ARBA00004496"/>
    </source>
</evidence>
<dbReference type="SUPFAM" id="SSF109910">
    <property type="entry name" value="YgfY-like"/>
    <property type="match status" value="1"/>
</dbReference>
<dbReference type="RefSeq" id="WP_376833901.1">
    <property type="nucleotide sequence ID" value="NZ_JBHLSW010000003.1"/>
</dbReference>
<organism evidence="6 7">
    <name type="scientific">Brevundimonas balnearis</name>
    <dbReference type="NCBI Taxonomy" id="1572858"/>
    <lineage>
        <taxon>Bacteria</taxon>
        <taxon>Pseudomonadati</taxon>
        <taxon>Pseudomonadota</taxon>
        <taxon>Alphaproteobacteria</taxon>
        <taxon>Caulobacterales</taxon>
        <taxon>Caulobacteraceae</taxon>
        <taxon>Brevundimonas</taxon>
    </lineage>
</organism>
<dbReference type="PANTHER" id="PTHR39585:SF1">
    <property type="entry name" value="FAD ASSEMBLY FACTOR SDHE"/>
    <property type="match status" value="1"/>
</dbReference>
<comment type="caution">
    <text evidence="6">The sequence shown here is derived from an EMBL/GenBank/DDBJ whole genome shotgun (WGS) entry which is preliminary data.</text>
</comment>
<keyword evidence="5" id="KW-0143">Chaperone</keyword>
<dbReference type="EMBL" id="JBHLSW010000003">
    <property type="protein sequence ID" value="MFC0632710.1"/>
    <property type="molecule type" value="Genomic_DNA"/>
</dbReference>
<dbReference type="PANTHER" id="PTHR39585">
    <property type="entry name" value="FAD ASSEMBLY FACTOR SDHE"/>
    <property type="match status" value="1"/>
</dbReference>
<dbReference type="Proteomes" id="UP001589906">
    <property type="component" value="Unassembled WGS sequence"/>
</dbReference>
<dbReference type="InterPro" id="IPR005631">
    <property type="entry name" value="SDH"/>
</dbReference>
<proteinExistence type="inferred from homology"/>